<protein>
    <submittedName>
        <fullName evidence="9">Nucleobase:cation symporter-2 family protein</fullName>
    </submittedName>
</protein>
<evidence type="ECO:0000256" key="2">
    <source>
        <dbReference type="ARBA" id="ARBA00008821"/>
    </source>
</evidence>
<comment type="subcellular location">
    <subcellularLocation>
        <location evidence="1">Cell membrane</location>
        <topology evidence="1">Multi-pass membrane protein</topology>
    </subcellularLocation>
</comment>
<evidence type="ECO:0000256" key="4">
    <source>
        <dbReference type="ARBA" id="ARBA00022475"/>
    </source>
</evidence>
<feature type="transmembrane region" description="Helical" evidence="8">
    <location>
        <begin position="30"/>
        <end position="49"/>
    </location>
</feature>
<feature type="transmembrane region" description="Helical" evidence="8">
    <location>
        <begin position="107"/>
        <end position="127"/>
    </location>
</feature>
<evidence type="ECO:0000256" key="6">
    <source>
        <dbReference type="ARBA" id="ARBA00022989"/>
    </source>
</evidence>
<dbReference type="Proteomes" id="UP001596505">
    <property type="component" value="Unassembled WGS sequence"/>
</dbReference>
<dbReference type="InterPro" id="IPR006042">
    <property type="entry name" value="Xan_ur_permease"/>
</dbReference>
<keyword evidence="10" id="KW-1185">Reference proteome</keyword>
<dbReference type="PANTHER" id="PTHR42810">
    <property type="entry name" value="PURINE PERMEASE C1399.01C-RELATED"/>
    <property type="match status" value="1"/>
</dbReference>
<dbReference type="InterPro" id="IPR006043">
    <property type="entry name" value="NCS2"/>
</dbReference>
<proteinExistence type="inferred from homology"/>
<evidence type="ECO:0000256" key="5">
    <source>
        <dbReference type="ARBA" id="ARBA00022692"/>
    </source>
</evidence>
<keyword evidence="6 8" id="KW-1133">Transmembrane helix</keyword>
<keyword evidence="3" id="KW-0813">Transport</keyword>
<dbReference type="Pfam" id="PF00860">
    <property type="entry name" value="Xan_ur_permease"/>
    <property type="match status" value="1"/>
</dbReference>
<dbReference type="NCBIfam" id="TIGR03173">
    <property type="entry name" value="pbuX"/>
    <property type="match status" value="1"/>
</dbReference>
<evidence type="ECO:0000256" key="3">
    <source>
        <dbReference type="ARBA" id="ARBA00022448"/>
    </source>
</evidence>
<evidence type="ECO:0000313" key="10">
    <source>
        <dbReference type="Proteomes" id="UP001596505"/>
    </source>
</evidence>
<feature type="transmembrane region" description="Helical" evidence="8">
    <location>
        <begin position="134"/>
        <end position="156"/>
    </location>
</feature>
<evidence type="ECO:0000256" key="8">
    <source>
        <dbReference type="SAM" id="Phobius"/>
    </source>
</evidence>
<feature type="transmembrane region" description="Helical" evidence="8">
    <location>
        <begin position="168"/>
        <end position="187"/>
    </location>
</feature>
<feature type="transmembrane region" description="Helical" evidence="8">
    <location>
        <begin position="199"/>
        <end position="217"/>
    </location>
</feature>
<feature type="transmembrane region" description="Helical" evidence="8">
    <location>
        <begin position="352"/>
        <end position="370"/>
    </location>
</feature>
<sequence length="462" mass="49372">MNTNKPNGVTAVFSEKLPLSKLLPLGLQHLVTMVGSFMVPVLVGSAMGLDSKTLAYLVSAIFFTSGVAILIQVIGIGKGIGSKLPLFMGSSFITLGPMIVIGKQYGLPTLFGSIIASGIIIFLLSFFFDKLLIFFPKIVTGTFITIMGISLAPTAFKDFAGGESSPVHGSSANMLIGTIVIALIILLHKFCKGFLKTMAILIGVLIGTILAGIFGMIDFNPVADANWLQVVTPFHFGLPEFHLNAIMTMSIFCLINLIQCIGSYSVLDETCGTETTDKDTIRGLRGQAVGQVISGMFNSVPHAFLNENIGVMSLSGFKNRFITITTGCILIVLSFFPKFSAFITVIPSCVRGGAMLAIFGMVISAGISILSRVDFSGNHNTLIIGTSIAIGVGSNFDPGVFNHMPWLMKTLFENGMFSACLCAVVLNVCLNFHTFKGFFSIRPRNSEAEPNAAWGAVNPQEK</sequence>
<keyword evidence="5 8" id="KW-0812">Transmembrane</keyword>
<feature type="transmembrane region" description="Helical" evidence="8">
    <location>
        <begin position="55"/>
        <end position="77"/>
    </location>
</feature>
<comment type="similarity">
    <text evidence="2">Belongs to the nucleobase:cation symporter-2 (NCS2) (TC 2.A.40) family.</text>
</comment>
<reference evidence="10" key="1">
    <citation type="journal article" date="2019" name="Int. J. Syst. Evol. Microbiol.">
        <title>The Global Catalogue of Microorganisms (GCM) 10K type strain sequencing project: providing services to taxonomists for standard genome sequencing and annotation.</title>
        <authorList>
            <consortium name="The Broad Institute Genomics Platform"/>
            <consortium name="The Broad Institute Genome Sequencing Center for Infectious Disease"/>
            <person name="Wu L."/>
            <person name="Ma J."/>
        </authorList>
    </citation>
    <scope>NUCLEOTIDE SEQUENCE [LARGE SCALE GENOMIC DNA]</scope>
    <source>
        <strain evidence="10">CGMCC 1.16305</strain>
    </source>
</reference>
<gene>
    <name evidence="9" type="ORF">ACFQRG_20135</name>
</gene>
<feature type="transmembrane region" description="Helical" evidence="8">
    <location>
        <begin position="416"/>
        <end position="435"/>
    </location>
</feature>
<accession>A0ABW2Q6V9</accession>
<evidence type="ECO:0000256" key="1">
    <source>
        <dbReference type="ARBA" id="ARBA00004651"/>
    </source>
</evidence>
<dbReference type="PANTHER" id="PTHR42810:SF4">
    <property type="entry name" value="URIC ACID TRANSPORTER UACT"/>
    <property type="match status" value="1"/>
</dbReference>
<feature type="transmembrane region" description="Helical" evidence="8">
    <location>
        <begin position="321"/>
        <end position="346"/>
    </location>
</feature>
<organism evidence="9 10">
    <name type="scientific">Scopulibacillus cellulosilyticus</name>
    <dbReference type="NCBI Taxonomy" id="2665665"/>
    <lineage>
        <taxon>Bacteria</taxon>
        <taxon>Bacillati</taxon>
        <taxon>Bacillota</taxon>
        <taxon>Bacilli</taxon>
        <taxon>Bacillales</taxon>
        <taxon>Sporolactobacillaceae</taxon>
        <taxon>Scopulibacillus</taxon>
    </lineage>
</organism>
<dbReference type="InterPro" id="IPR017588">
    <property type="entry name" value="UacT-like"/>
</dbReference>
<name>A0ABW2Q6V9_9BACL</name>
<dbReference type="NCBIfam" id="TIGR00801">
    <property type="entry name" value="ncs2"/>
    <property type="match status" value="1"/>
</dbReference>
<dbReference type="RefSeq" id="WP_380969531.1">
    <property type="nucleotide sequence ID" value="NZ_JBHTCO010000043.1"/>
</dbReference>
<evidence type="ECO:0000256" key="7">
    <source>
        <dbReference type="ARBA" id="ARBA00023136"/>
    </source>
</evidence>
<feature type="transmembrane region" description="Helical" evidence="8">
    <location>
        <begin position="241"/>
        <end position="258"/>
    </location>
</feature>
<keyword evidence="7 8" id="KW-0472">Membrane</keyword>
<comment type="caution">
    <text evidence="9">The sequence shown here is derived from an EMBL/GenBank/DDBJ whole genome shotgun (WGS) entry which is preliminary data.</text>
</comment>
<dbReference type="EMBL" id="JBHTCO010000043">
    <property type="protein sequence ID" value="MFC7395221.1"/>
    <property type="molecule type" value="Genomic_DNA"/>
</dbReference>
<dbReference type="NCBIfam" id="NF037981">
    <property type="entry name" value="NCS2_1"/>
    <property type="match status" value="1"/>
</dbReference>
<evidence type="ECO:0000313" key="9">
    <source>
        <dbReference type="EMBL" id="MFC7395221.1"/>
    </source>
</evidence>
<keyword evidence="4" id="KW-1003">Cell membrane</keyword>